<feature type="region of interest" description="Disordered" evidence="1">
    <location>
        <begin position="343"/>
        <end position="364"/>
    </location>
</feature>
<evidence type="ECO:0000313" key="5">
    <source>
        <dbReference type="Proteomes" id="UP000536179"/>
    </source>
</evidence>
<dbReference type="AlphaFoldDB" id="A0A7W5E616"/>
<evidence type="ECO:0000259" key="3">
    <source>
        <dbReference type="Pfam" id="PF06283"/>
    </source>
</evidence>
<gene>
    <name evidence="4" type="ORF">FHS27_006309</name>
</gene>
<organism evidence="4 5">
    <name type="scientific">Aporhodopirellula rubra</name>
    <dbReference type="NCBI Taxonomy" id="980271"/>
    <lineage>
        <taxon>Bacteria</taxon>
        <taxon>Pseudomonadati</taxon>
        <taxon>Planctomycetota</taxon>
        <taxon>Planctomycetia</taxon>
        <taxon>Pirellulales</taxon>
        <taxon>Pirellulaceae</taxon>
        <taxon>Aporhodopirellula</taxon>
    </lineage>
</organism>
<keyword evidence="5" id="KW-1185">Reference proteome</keyword>
<protein>
    <recommendedName>
        <fullName evidence="3">ThuA-like domain-containing protein</fullName>
    </recommendedName>
</protein>
<name>A0A7W5E616_9BACT</name>
<dbReference type="RefSeq" id="WP_184309791.1">
    <property type="nucleotide sequence ID" value="NZ_JACHXU010000038.1"/>
</dbReference>
<dbReference type="InterPro" id="IPR029010">
    <property type="entry name" value="ThuA-like"/>
</dbReference>
<feature type="signal peptide" evidence="2">
    <location>
        <begin position="1"/>
        <end position="39"/>
    </location>
</feature>
<dbReference type="Pfam" id="PF06283">
    <property type="entry name" value="ThuA"/>
    <property type="match status" value="1"/>
</dbReference>
<keyword evidence="2" id="KW-0732">Signal</keyword>
<comment type="caution">
    <text evidence="4">The sequence shown here is derived from an EMBL/GenBank/DDBJ whole genome shotgun (WGS) entry which is preliminary data.</text>
</comment>
<proteinExistence type="predicted"/>
<evidence type="ECO:0000256" key="2">
    <source>
        <dbReference type="SAM" id="SignalP"/>
    </source>
</evidence>
<reference evidence="4 5" key="1">
    <citation type="submission" date="2020-08" db="EMBL/GenBank/DDBJ databases">
        <title>Genomic Encyclopedia of Type Strains, Phase III (KMG-III): the genomes of soil and plant-associated and newly described type strains.</title>
        <authorList>
            <person name="Whitman W."/>
        </authorList>
    </citation>
    <scope>NUCLEOTIDE SEQUENCE [LARGE SCALE GENOMIC DNA]</scope>
    <source>
        <strain evidence="4 5">CECT 8075</strain>
    </source>
</reference>
<evidence type="ECO:0000313" key="4">
    <source>
        <dbReference type="EMBL" id="MBB3210462.1"/>
    </source>
</evidence>
<evidence type="ECO:0000256" key="1">
    <source>
        <dbReference type="SAM" id="MobiDB-lite"/>
    </source>
</evidence>
<dbReference type="InterPro" id="IPR029062">
    <property type="entry name" value="Class_I_gatase-like"/>
</dbReference>
<dbReference type="Proteomes" id="UP000536179">
    <property type="component" value="Unassembled WGS sequence"/>
</dbReference>
<accession>A0A7W5E616</accession>
<dbReference type="SUPFAM" id="SSF52317">
    <property type="entry name" value="Class I glutamine amidotransferase-like"/>
    <property type="match status" value="1"/>
</dbReference>
<feature type="domain" description="ThuA-like" evidence="3">
    <location>
        <begin position="112"/>
        <end position="300"/>
    </location>
</feature>
<dbReference type="EMBL" id="JACHXU010000038">
    <property type="protein sequence ID" value="MBB3210462.1"/>
    <property type="molecule type" value="Genomic_DNA"/>
</dbReference>
<feature type="chain" id="PRO_5030792002" description="ThuA-like domain-containing protein" evidence="2">
    <location>
        <begin position="40"/>
        <end position="364"/>
    </location>
</feature>
<dbReference type="Gene3D" id="3.40.50.880">
    <property type="match status" value="1"/>
</dbReference>
<sequence length="364" mass="40328">MKSNHLQTIWKRSRQTFRHVLLGCLAASLSFAILVNASADDRLVIEPAEGTANGKHIVLISGDEEYRSEESCPMFAKILSQRFGFKCTVLFAIDRETGVINPYEPSNIPGMDTLADADLCVLTTRFRMLPDEQMKPFLDYLKAGKPLVAYRTATHAFKGGKYGGIEWKNFGINVLGENWHSHHGKHKVEGARGLIVRENAEHPILNGVKDVYTPSDVYGVVHLDEDEATVLLRGQVLQLLDPASPPVTDGRNDPMMPYAWVKPYSVESGETGQAFTTTAGGAVDFRNEDLRRMIVNACLYLTGEDVPEKADVGFMDPYQPSFFGFLNSAYFQERGLKPEDFRLGHSATTADPPATYVPEPAVAQ</sequence>